<sequence>MATLELILEFKRCELWSWEPHLTGHQTARLVKQRMTPRGNVRVAYLGPRDEEPESLVVVKMARDNEVATLEKEYRVYMDRLAHLQGSVVPICYGLFKGKVEGERFACMLLEYCRGTVTYSLAEQNDQIMLGVCQLHQAGILHGSLDDMHHIVCSNIGVRIVDFSDVIETHRCPGAGPLLMHPNGTWVTGSSGRGCPELMLMEKIYGLLDRRRQNHC</sequence>
<dbReference type="InterPro" id="IPR011009">
    <property type="entry name" value="Kinase-like_dom_sf"/>
</dbReference>
<dbReference type="EMBL" id="MU790503">
    <property type="protein sequence ID" value="KAJ4002222.1"/>
    <property type="molecule type" value="Genomic_DNA"/>
</dbReference>
<evidence type="ECO:0008006" key="3">
    <source>
        <dbReference type="Google" id="ProtNLM"/>
    </source>
</evidence>
<protein>
    <recommendedName>
        <fullName evidence="3">Protein kinase domain-containing protein</fullName>
    </recommendedName>
</protein>
<dbReference type="SUPFAM" id="SSF56112">
    <property type="entry name" value="Protein kinase-like (PK-like)"/>
    <property type="match status" value="1"/>
</dbReference>
<reference evidence="1" key="1">
    <citation type="submission" date="2022-08" db="EMBL/GenBank/DDBJ databases">
        <authorList>
            <consortium name="DOE Joint Genome Institute"/>
            <person name="Min B."/>
            <person name="Riley R."/>
            <person name="Sierra-Patev S."/>
            <person name="Naranjo-Ortiz M."/>
            <person name="Looney B."/>
            <person name="Konkel Z."/>
            <person name="Slot J.C."/>
            <person name="Sakamoto Y."/>
            <person name="Steenwyk J.L."/>
            <person name="Rokas A."/>
            <person name="Carro J."/>
            <person name="Camarero S."/>
            <person name="Ferreira P."/>
            <person name="Molpeceres G."/>
            <person name="Ruiz-Duenas F.J."/>
            <person name="Serrano A."/>
            <person name="Henrissat B."/>
            <person name="Drula E."/>
            <person name="Hughes K.W."/>
            <person name="Mata J.L."/>
            <person name="Ishikawa N.K."/>
            <person name="Vargas-Isla R."/>
            <person name="Ushijima S."/>
            <person name="Smith C.A."/>
            <person name="Ahrendt S."/>
            <person name="Andreopoulos W."/>
            <person name="He G."/>
            <person name="Labutti K."/>
            <person name="Lipzen A."/>
            <person name="Ng V."/>
            <person name="Sandor L."/>
            <person name="Barry K."/>
            <person name="Martinez A.T."/>
            <person name="Xiao Y."/>
            <person name="Gibbons J.G."/>
            <person name="Terashima K."/>
            <person name="Hibbett D.S."/>
            <person name="Grigoriev I.V."/>
        </authorList>
    </citation>
    <scope>NUCLEOTIDE SEQUENCE</scope>
    <source>
        <strain evidence="1">TFB10827</strain>
    </source>
</reference>
<organism evidence="1 2">
    <name type="scientific">Lentinula boryana</name>
    <dbReference type="NCBI Taxonomy" id="40481"/>
    <lineage>
        <taxon>Eukaryota</taxon>
        <taxon>Fungi</taxon>
        <taxon>Dikarya</taxon>
        <taxon>Basidiomycota</taxon>
        <taxon>Agaricomycotina</taxon>
        <taxon>Agaricomycetes</taxon>
        <taxon>Agaricomycetidae</taxon>
        <taxon>Agaricales</taxon>
        <taxon>Marasmiineae</taxon>
        <taxon>Omphalotaceae</taxon>
        <taxon>Lentinula</taxon>
    </lineage>
</organism>
<comment type="caution">
    <text evidence="1">The sequence shown here is derived from an EMBL/GenBank/DDBJ whole genome shotgun (WGS) entry which is preliminary data.</text>
</comment>
<proteinExistence type="predicted"/>
<gene>
    <name evidence="1" type="ORF">F5050DRAFT_1559256</name>
</gene>
<keyword evidence="2" id="KW-1185">Reference proteome</keyword>
<dbReference type="Proteomes" id="UP001163828">
    <property type="component" value="Unassembled WGS sequence"/>
</dbReference>
<evidence type="ECO:0000313" key="1">
    <source>
        <dbReference type="EMBL" id="KAJ4002222.1"/>
    </source>
</evidence>
<evidence type="ECO:0000313" key="2">
    <source>
        <dbReference type="Proteomes" id="UP001163828"/>
    </source>
</evidence>
<name>A0ABQ8QUV2_9AGAR</name>
<accession>A0ABQ8QUV2</accession>